<name>A0ABW9QSB6_9ACTN</name>
<evidence type="ECO:0008006" key="4">
    <source>
        <dbReference type="Google" id="ProtNLM"/>
    </source>
</evidence>
<reference evidence="2 3" key="1">
    <citation type="submission" date="2019-11" db="EMBL/GenBank/DDBJ databases">
        <title>Acidiferrimicrobium australis gen. nov., sp. nov., an acidophilic and obligately heterotrophic, member of the Actinobacteria that catalyses dissimilatory oxido- reduction of iron isolated from metal-rich acidic water in Chile.</title>
        <authorList>
            <person name="Gonzalez D."/>
            <person name="Huber K."/>
            <person name="Hedrich S."/>
            <person name="Rojas-Villalobos C."/>
            <person name="Quatrini R."/>
            <person name="Dinamarca M.A."/>
            <person name="Schwarz A."/>
            <person name="Canales C."/>
            <person name="Nancucheo I."/>
        </authorList>
    </citation>
    <scope>NUCLEOTIDE SEQUENCE [LARGE SCALE GENOMIC DNA]</scope>
    <source>
        <strain evidence="2 3">USS-CCA1</strain>
    </source>
</reference>
<sequence>MSRRRFLRTGSVTMAAAAVVGAVPGLPSLLGEAESEAPGSSAMAGAASPALSDAAGLEGPLTAHVSDLSGEVSLFVQDRTIVVRDPALVARLLAAAR</sequence>
<evidence type="ECO:0000313" key="2">
    <source>
        <dbReference type="EMBL" id="MST32730.1"/>
    </source>
</evidence>
<accession>A0ABW9QSB6</accession>
<dbReference type="EMBL" id="WJHE01000370">
    <property type="protein sequence ID" value="MST32730.1"/>
    <property type="molecule type" value="Genomic_DNA"/>
</dbReference>
<evidence type="ECO:0000313" key="3">
    <source>
        <dbReference type="Proteomes" id="UP000437736"/>
    </source>
</evidence>
<dbReference type="PROSITE" id="PS51318">
    <property type="entry name" value="TAT"/>
    <property type="match status" value="1"/>
</dbReference>
<keyword evidence="3" id="KW-1185">Reference proteome</keyword>
<dbReference type="Proteomes" id="UP000437736">
    <property type="component" value="Unassembled WGS sequence"/>
</dbReference>
<feature type="signal peptide" evidence="1">
    <location>
        <begin position="1"/>
        <end position="22"/>
    </location>
</feature>
<keyword evidence="1" id="KW-0732">Signal</keyword>
<organism evidence="2 3">
    <name type="scientific">Acidiferrimicrobium australe</name>
    <dbReference type="NCBI Taxonomy" id="2664430"/>
    <lineage>
        <taxon>Bacteria</taxon>
        <taxon>Bacillati</taxon>
        <taxon>Actinomycetota</taxon>
        <taxon>Acidimicrobiia</taxon>
        <taxon>Acidimicrobiales</taxon>
        <taxon>Acidimicrobiaceae</taxon>
        <taxon>Acidiferrimicrobium</taxon>
    </lineage>
</organism>
<dbReference type="InterPro" id="IPR006311">
    <property type="entry name" value="TAT_signal"/>
</dbReference>
<evidence type="ECO:0000256" key="1">
    <source>
        <dbReference type="SAM" id="SignalP"/>
    </source>
</evidence>
<protein>
    <recommendedName>
        <fullName evidence="4">Twin-arginine translocation signal domain-containing protein</fullName>
    </recommendedName>
</protein>
<feature type="chain" id="PRO_5045578227" description="Twin-arginine translocation signal domain-containing protein" evidence="1">
    <location>
        <begin position="23"/>
        <end position="97"/>
    </location>
</feature>
<proteinExistence type="predicted"/>
<comment type="caution">
    <text evidence="2">The sequence shown here is derived from an EMBL/GenBank/DDBJ whole genome shotgun (WGS) entry which is preliminary data.</text>
</comment>
<gene>
    <name evidence="2" type="ORF">GHK86_08345</name>
</gene>